<evidence type="ECO:0000313" key="2">
    <source>
        <dbReference type="EMBL" id="QDU79874.1"/>
    </source>
</evidence>
<name>A0A518CL14_9PLAN</name>
<dbReference type="KEGG" id="plon:Pla110_15940"/>
<dbReference type="Proteomes" id="UP000317178">
    <property type="component" value="Chromosome"/>
</dbReference>
<accession>A0A518CL14</accession>
<dbReference type="InterPro" id="IPR025161">
    <property type="entry name" value="IS402-like_dom"/>
</dbReference>
<feature type="domain" description="Insertion element IS402-like" evidence="1">
    <location>
        <begin position="26"/>
        <end position="73"/>
    </location>
</feature>
<evidence type="ECO:0000259" key="1">
    <source>
        <dbReference type="Pfam" id="PF13340"/>
    </source>
</evidence>
<dbReference type="AlphaFoldDB" id="A0A518CL14"/>
<proteinExistence type="predicted"/>
<evidence type="ECO:0000313" key="3">
    <source>
        <dbReference type="Proteomes" id="UP000317178"/>
    </source>
</evidence>
<reference evidence="2 3" key="1">
    <citation type="submission" date="2019-02" db="EMBL/GenBank/DDBJ databases">
        <title>Deep-cultivation of Planctomycetes and their phenomic and genomic characterization uncovers novel biology.</title>
        <authorList>
            <person name="Wiegand S."/>
            <person name="Jogler M."/>
            <person name="Boedeker C."/>
            <person name="Pinto D."/>
            <person name="Vollmers J."/>
            <person name="Rivas-Marin E."/>
            <person name="Kohn T."/>
            <person name="Peeters S.H."/>
            <person name="Heuer A."/>
            <person name="Rast P."/>
            <person name="Oberbeckmann S."/>
            <person name="Bunk B."/>
            <person name="Jeske O."/>
            <person name="Meyerdierks A."/>
            <person name="Storesund J.E."/>
            <person name="Kallscheuer N."/>
            <person name="Luecker S."/>
            <person name="Lage O.M."/>
            <person name="Pohl T."/>
            <person name="Merkel B.J."/>
            <person name="Hornburger P."/>
            <person name="Mueller R.-W."/>
            <person name="Bruemmer F."/>
            <person name="Labrenz M."/>
            <person name="Spormann A.M."/>
            <person name="Op den Camp H."/>
            <person name="Overmann J."/>
            <person name="Amann R."/>
            <person name="Jetten M.S.M."/>
            <person name="Mascher T."/>
            <person name="Medema M.H."/>
            <person name="Devos D.P."/>
            <person name="Kaster A.-K."/>
            <person name="Ovreas L."/>
            <person name="Rohde M."/>
            <person name="Galperin M.Y."/>
            <person name="Jogler C."/>
        </authorList>
    </citation>
    <scope>NUCLEOTIDE SEQUENCE [LARGE SCALE GENOMIC DNA]</scope>
    <source>
        <strain evidence="2 3">Pla110</strain>
    </source>
</reference>
<sequence length="75" mass="9058">MEMTLEWYPSLERYTTASRTDCVTELTDEQWLLIEDLFPWEGPSRVDRRPQAPPRECFEVILWVLRTGARWKEAR</sequence>
<organism evidence="2 3">
    <name type="scientific">Polystyrenella longa</name>
    <dbReference type="NCBI Taxonomy" id="2528007"/>
    <lineage>
        <taxon>Bacteria</taxon>
        <taxon>Pseudomonadati</taxon>
        <taxon>Planctomycetota</taxon>
        <taxon>Planctomycetia</taxon>
        <taxon>Planctomycetales</taxon>
        <taxon>Planctomycetaceae</taxon>
        <taxon>Polystyrenella</taxon>
    </lineage>
</organism>
<protein>
    <recommendedName>
        <fullName evidence="1">Insertion element IS402-like domain-containing protein</fullName>
    </recommendedName>
</protein>
<dbReference type="EMBL" id="CP036281">
    <property type="protein sequence ID" value="QDU79874.1"/>
    <property type="molecule type" value="Genomic_DNA"/>
</dbReference>
<dbReference type="OrthoDB" id="212263at2"/>
<gene>
    <name evidence="2" type="ORF">Pla110_15940</name>
</gene>
<dbReference type="Pfam" id="PF13340">
    <property type="entry name" value="DUF4096"/>
    <property type="match status" value="1"/>
</dbReference>
<keyword evidence="3" id="KW-1185">Reference proteome</keyword>